<evidence type="ECO:0000313" key="3">
    <source>
        <dbReference type="EMBL" id="CAH1274749.1"/>
    </source>
</evidence>
<dbReference type="GO" id="GO:0007165">
    <property type="term" value="P:signal transduction"/>
    <property type="evidence" value="ECO:0007669"/>
    <property type="project" value="InterPro"/>
</dbReference>
<organism evidence="3 4">
    <name type="scientific">Branchiostoma lanceolatum</name>
    <name type="common">Common lancelet</name>
    <name type="synonym">Amphioxus lanceolatum</name>
    <dbReference type="NCBI Taxonomy" id="7740"/>
    <lineage>
        <taxon>Eukaryota</taxon>
        <taxon>Metazoa</taxon>
        <taxon>Chordata</taxon>
        <taxon>Cephalochordata</taxon>
        <taxon>Leptocardii</taxon>
        <taxon>Amphioxiformes</taxon>
        <taxon>Branchiostomatidae</taxon>
        <taxon>Branchiostoma</taxon>
    </lineage>
</organism>
<dbReference type="InterPro" id="IPR004888">
    <property type="entry name" value="Glycoside_hydrolase_63"/>
</dbReference>
<dbReference type="EMBL" id="OV696694">
    <property type="protein sequence ID" value="CAH1274749.1"/>
    <property type="molecule type" value="Genomic_DNA"/>
</dbReference>
<dbReference type="InterPro" id="IPR016024">
    <property type="entry name" value="ARM-type_fold"/>
</dbReference>
<feature type="domain" description="Mannosylglycerate hydrolase MGH1-like glycoside hydrolase" evidence="2">
    <location>
        <begin position="856"/>
        <end position="959"/>
    </location>
</feature>
<proteinExistence type="predicted"/>
<sequence length="1315" mass="151118">MDHGGFSEPVWSYLYRLYSCCLSYTDSSEHFTKELGKAGVIPILIQNLQEFKESWTTESKYEAIVNRSLGIMYNMSMFSSMRPVFRETNAMESLIPYLKVNNEKFKTDAILTLAYVIDEKNLRIAMDLSVVGFITGAFTEAVEDEKKRYRVGDASYSAAELAMGIERLAINDTPDDGNKLKLVENAVLPPLFKLMTKGDEEEQLRAIKAIIQLAFLPTNREKILQLEFIPQLQKLGQSGNRDVANAALGALWELQEPWRQSGNEIPHAGKPDETKEDRRVGHVMLSYQWDNQEVVKQIKTTLEAKGYNVWMDIDKMSGSTLDAMAKAVEDAAVVLICMSCKYKESANCRRECTYAVTRKKDIIPLKMEGKYKPDGWLGIVAGDSLYFNFDGKDSFDDVMTRLITELGNRGKLDELDSKPQGAPSEENDRLKEDKLREKDWKRWGPYLSERQWATVREDYSEDGSCWDYFPHEQSRSRAYRWGEDGILGITDRKERLCFALGLWNEKDPILKERLFGLTGNEGNHGEDCKECYYYLDSTPTHSYMRALYKYPQSEYPYAKLVEENGKRGLHDMEYELVDTGVFDENRYWDIYAEYAKQSPEDILCKITVANRGPEEATLHLLPTLWYRNTWSWGCETEDCTMKPEIKKTGEDGVECTHETPKGKERFTWAVDKAPDGTLPTLLFTENKTNNVKLFGGKNSSPYVKDAFHRYIIEAEKDAVNPNGVGTKVAAQYVLKVKPGEQATVCCRLYRDNEKPATPLFGETGFETALQQRKQEADAFYKALCDKMDDQQYLVAQQAYAGLLWSKQFYHYVIREWLDGDPDQPVPPQSRKNIGRNHGWKHLYNRDIISMPDKWEYPWYASWDLAFHMVAFVKIDPEFAKDQLLLFLREWYMHPNGQIPAYEFAFGDVNPPVHAWAVRRVYEMTGKQDRQFLERCFQKLILNFTWWINRKDPDGKNLFAGGFLGLDNIGVIDRSKPLPYGSQLYQADGTAWMAFFCAEMLGIALELALTAFPIGFKASEDMASKFFEHFMAIAEAMNHAHAEVALWDEEDGFYYDQLTIDGVTTPLRIRSMVGLVPLFTCLVLDSSRLENLQDFIHRLNWFIKNRADVAESIALMKIPETDAISVEKLLAIPKKEQLESVLKYMLDEKEFLSPYGIRSLSKVHLEQPFVLKMDDGDHCVQYTPGESDTYLFGGNSNWRGPVWLPVNYLIIESLERYDDFYGENLKVECPTGSGNVMRLKGVAKELARRLSRLFLPDETGKRPCHGDSERYRTDPHWKDLVLFYEYFHGDTGRGCGASHQTGWTALIANCLDRLTI</sequence>
<dbReference type="SUPFAM" id="SSF48371">
    <property type="entry name" value="ARM repeat"/>
    <property type="match status" value="1"/>
</dbReference>
<dbReference type="Proteomes" id="UP000838412">
    <property type="component" value="Chromosome 9"/>
</dbReference>
<feature type="domain" description="Mannosylglycerate hydrolase MGH1-like glycoside hydrolase" evidence="2">
    <location>
        <begin position="1130"/>
        <end position="1300"/>
    </location>
</feature>
<dbReference type="OrthoDB" id="14419at2759"/>
<dbReference type="InterPro" id="IPR008928">
    <property type="entry name" value="6-hairpin_glycosidase_sf"/>
</dbReference>
<evidence type="ECO:0000313" key="4">
    <source>
        <dbReference type="Proteomes" id="UP000838412"/>
    </source>
</evidence>
<dbReference type="InterPro" id="IPR011989">
    <property type="entry name" value="ARM-like"/>
</dbReference>
<dbReference type="Gene3D" id="1.50.10.10">
    <property type="match status" value="1"/>
</dbReference>
<dbReference type="Gene3D" id="3.40.50.10140">
    <property type="entry name" value="Toll/interleukin-1 receptor homology (TIR) domain"/>
    <property type="match status" value="1"/>
</dbReference>
<reference evidence="3" key="1">
    <citation type="submission" date="2022-01" db="EMBL/GenBank/DDBJ databases">
        <authorList>
            <person name="Braso-Vives M."/>
        </authorList>
    </citation>
    <scope>NUCLEOTIDE SEQUENCE</scope>
</reference>
<gene>
    <name evidence="3" type="primary">Hypp5413</name>
    <name evidence="3" type="ORF">BLAG_LOCUS25682</name>
</gene>
<dbReference type="GO" id="GO:0004573">
    <property type="term" value="F:Glc3Man9GlcNAc2 oligosaccharide glucosidase activity"/>
    <property type="evidence" value="ECO:0007669"/>
    <property type="project" value="InterPro"/>
</dbReference>
<dbReference type="InterPro" id="IPR035897">
    <property type="entry name" value="Toll_tir_struct_dom_sf"/>
</dbReference>
<evidence type="ECO:0000259" key="2">
    <source>
        <dbReference type="Pfam" id="PF22422"/>
    </source>
</evidence>
<evidence type="ECO:0000259" key="1">
    <source>
        <dbReference type="Pfam" id="PF13676"/>
    </source>
</evidence>
<dbReference type="GO" id="GO:0009311">
    <property type="term" value="P:oligosaccharide metabolic process"/>
    <property type="evidence" value="ECO:0007669"/>
    <property type="project" value="InterPro"/>
</dbReference>
<dbReference type="Gene3D" id="1.25.10.10">
    <property type="entry name" value="Leucine-rich Repeat Variant"/>
    <property type="match status" value="2"/>
</dbReference>
<dbReference type="PANTHER" id="PTHR10412">
    <property type="entry name" value="MANNOSYL-OLIGOSACCHARIDE GLUCOSIDASE"/>
    <property type="match status" value="1"/>
</dbReference>
<protein>
    <submittedName>
        <fullName evidence="3">Hypp5413 protein</fullName>
    </submittedName>
</protein>
<dbReference type="SUPFAM" id="SSF48208">
    <property type="entry name" value="Six-hairpin glycosidases"/>
    <property type="match status" value="1"/>
</dbReference>
<accession>A0A8K0AJJ0</accession>
<dbReference type="InterPro" id="IPR000157">
    <property type="entry name" value="TIR_dom"/>
</dbReference>
<keyword evidence="4" id="KW-1185">Reference proteome</keyword>
<dbReference type="InterPro" id="IPR012341">
    <property type="entry name" value="6hp_glycosidase-like_sf"/>
</dbReference>
<dbReference type="SUPFAM" id="SSF52200">
    <property type="entry name" value="Toll/Interleukin receptor TIR domain"/>
    <property type="match status" value="1"/>
</dbReference>
<dbReference type="Pfam" id="PF13676">
    <property type="entry name" value="TIR_2"/>
    <property type="match status" value="1"/>
</dbReference>
<feature type="domain" description="TIR" evidence="1">
    <location>
        <begin position="283"/>
        <end position="402"/>
    </location>
</feature>
<dbReference type="Pfam" id="PF22422">
    <property type="entry name" value="MGH1-like_GH"/>
    <property type="match status" value="2"/>
</dbReference>
<name>A0A8K0AJJ0_BRALA</name>
<dbReference type="InterPro" id="IPR054491">
    <property type="entry name" value="MGH1-like_GH"/>
</dbReference>
<dbReference type="PANTHER" id="PTHR10412:SF10">
    <property type="entry name" value="GLYCOSYL HYDROLASE FAMILY 63 C-TERMINAL DOMAIN-CONTAINING PROTEIN"/>
    <property type="match status" value="1"/>
</dbReference>